<dbReference type="InterPro" id="IPR002539">
    <property type="entry name" value="MaoC-like_dom"/>
</dbReference>
<feature type="domain" description="MaoC-like" evidence="2">
    <location>
        <begin position="20"/>
        <end position="117"/>
    </location>
</feature>
<gene>
    <name evidence="3" type="ORF">FL583_08935</name>
</gene>
<dbReference type="AlphaFoldDB" id="A0A545AV55"/>
<reference evidence="3 4" key="1">
    <citation type="submission" date="2019-07" db="EMBL/GenBank/DDBJ databases">
        <title>Cryptosporangium phraense sp. nov., isolated from plant litter.</title>
        <authorList>
            <person name="Suriyachadkun C."/>
        </authorList>
    </citation>
    <scope>NUCLEOTIDE SEQUENCE [LARGE SCALE GENOMIC DNA]</scope>
    <source>
        <strain evidence="3 4">A-T 5661</strain>
    </source>
</reference>
<keyword evidence="4" id="KW-1185">Reference proteome</keyword>
<evidence type="ECO:0000259" key="2">
    <source>
        <dbReference type="Pfam" id="PF01575"/>
    </source>
</evidence>
<accession>A0A545AV55</accession>
<organism evidence="3 4">
    <name type="scientific">Cryptosporangium phraense</name>
    <dbReference type="NCBI Taxonomy" id="2593070"/>
    <lineage>
        <taxon>Bacteria</taxon>
        <taxon>Bacillati</taxon>
        <taxon>Actinomycetota</taxon>
        <taxon>Actinomycetes</taxon>
        <taxon>Cryptosporangiales</taxon>
        <taxon>Cryptosporangiaceae</taxon>
        <taxon>Cryptosporangium</taxon>
    </lineage>
</organism>
<dbReference type="InParanoid" id="A0A545AV55"/>
<proteinExistence type="inferred from homology"/>
<name>A0A545AV55_9ACTN</name>
<dbReference type="InterPro" id="IPR029069">
    <property type="entry name" value="HotDog_dom_sf"/>
</dbReference>
<dbReference type="SUPFAM" id="SSF54637">
    <property type="entry name" value="Thioesterase/thiol ester dehydrase-isomerase"/>
    <property type="match status" value="1"/>
</dbReference>
<dbReference type="Proteomes" id="UP000317982">
    <property type="component" value="Unassembled WGS sequence"/>
</dbReference>
<comment type="caution">
    <text evidence="3">The sequence shown here is derived from an EMBL/GenBank/DDBJ whole genome shotgun (WGS) entry which is preliminary data.</text>
</comment>
<comment type="similarity">
    <text evidence="1">Belongs to the enoyl-CoA hydratase/isomerase family.</text>
</comment>
<dbReference type="Pfam" id="PF01575">
    <property type="entry name" value="MaoC_dehydratas"/>
    <property type="match status" value="1"/>
</dbReference>
<protein>
    <submittedName>
        <fullName evidence="3">Dehydratase</fullName>
    </submittedName>
</protein>
<evidence type="ECO:0000313" key="4">
    <source>
        <dbReference type="Proteomes" id="UP000317982"/>
    </source>
</evidence>
<dbReference type="EMBL" id="VIRS01000005">
    <property type="protein sequence ID" value="TQS45218.1"/>
    <property type="molecule type" value="Genomic_DNA"/>
</dbReference>
<dbReference type="OrthoDB" id="9797938at2"/>
<evidence type="ECO:0000313" key="3">
    <source>
        <dbReference type="EMBL" id="TQS45218.1"/>
    </source>
</evidence>
<evidence type="ECO:0000256" key="1">
    <source>
        <dbReference type="ARBA" id="ARBA00005254"/>
    </source>
</evidence>
<dbReference type="Gene3D" id="3.10.129.10">
    <property type="entry name" value="Hotdog Thioesterase"/>
    <property type="match status" value="1"/>
</dbReference>
<sequence>MVGLLRAEDLTVGAEAALGRYTVTADEIVEFGRQWDPQTFHVDPVAAADSYFGEVIASGLHTLGVLQRLAVLGVYQHWDVIAGRRIRSIELTAPVTGGMTLAGTLTVESVEPRGPERALVTVRGRLRDAADERPVLEAVFEMYLRRAG</sequence>